<dbReference type="AlphaFoldDB" id="Q0RQ11"/>
<evidence type="ECO:0000313" key="2">
    <source>
        <dbReference type="Proteomes" id="UP000000657"/>
    </source>
</evidence>
<dbReference type="HOGENOM" id="CLU_3135953_0_0_11"/>
<gene>
    <name evidence="1" type="ordered locus">FRAAL1713</name>
</gene>
<name>Q0RQ11_FRAAA</name>
<dbReference type="EMBL" id="CT573213">
    <property type="protein sequence ID" value="CAJ60366.2"/>
    <property type="molecule type" value="Genomic_DNA"/>
</dbReference>
<protein>
    <submittedName>
        <fullName evidence="1">Uncharacterized protein</fullName>
    </submittedName>
</protein>
<dbReference type="RefSeq" id="WP_011602899.1">
    <property type="nucleotide sequence ID" value="NC_008278.1"/>
</dbReference>
<sequence length="49" mass="5292">MYATKRAGPGRRLAYDTLMRTPIAGATSATTPLDRRTTVRALGPMASLR</sequence>
<dbReference type="Proteomes" id="UP000000657">
    <property type="component" value="Chromosome"/>
</dbReference>
<accession>Q0RQ11</accession>
<organism evidence="1 2">
    <name type="scientific">Frankia alni (strain DSM 45986 / CECT 9034 / ACN14a)</name>
    <dbReference type="NCBI Taxonomy" id="326424"/>
    <lineage>
        <taxon>Bacteria</taxon>
        <taxon>Bacillati</taxon>
        <taxon>Actinomycetota</taxon>
        <taxon>Actinomycetes</taxon>
        <taxon>Frankiales</taxon>
        <taxon>Frankiaceae</taxon>
        <taxon>Frankia</taxon>
    </lineage>
</organism>
<dbReference type="KEGG" id="fal:FRAAL1713"/>
<reference evidence="1 2" key="1">
    <citation type="journal article" date="2007" name="Genome Res.">
        <title>Genome characteristics of facultatively symbiotic Frankia sp. strains reflect host range and host plant biogeography.</title>
        <authorList>
            <person name="Normand P."/>
            <person name="Lapierre P."/>
            <person name="Tisa L.S."/>
            <person name="Gogarten J.P."/>
            <person name="Alloisio N."/>
            <person name="Bagnarol E."/>
            <person name="Bassi C.A."/>
            <person name="Berry A.M."/>
            <person name="Bickhart D.M."/>
            <person name="Choisne N."/>
            <person name="Couloux A."/>
            <person name="Cournoyer B."/>
            <person name="Cruveiller S."/>
            <person name="Daubin V."/>
            <person name="Demange N."/>
            <person name="Francino M.P."/>
            <person name="Goltsman E."/>
            <person name="Huang Y."/>
            <person name="Kopp O.R."/>
            <person name="Labarre L."/>
            <person name="Lapidus A."/>
            <person name="Lavire C."/>
            <person name="Marechal J."/>
            <person name="Martinez M."/>
            <person name="Mastronunzio J.E."/>
            <person name="Mullin B.C."/>
            <person name="Niemann J."/>
            <person name="Pujic P."/>
            <person name="Rawnsley T."/>
            <person name="Rouy Z."/>
            <person name="Schenowitz C."/>
            <person name="Sellstedt A."/>
            <person name="Tavares F."/>
            <person name="Tomkins J.P."/>
            <person name="Vallenet D."/>
            <person name="Valverde C."/>
            <person name="Wall L.G."/>
            <person name="Wang Y."/>
            <person name="Medigue C."/>
            <person name="Benson D.R."/>
        </authorList>
    </citation>
    <scope>NUCLEOTIDE SEQUENCE [LARGE SCALE GENOMIC DNA]</scope>
    <source>
        <strain evidence="2">DSM 45986 / CECT 9034 / ACN14a</strain>
    </source>
</reference>
<evidence type="ECO:0000313" key="1">
    <source>
        <dbReference type="EMBL" id="CAJ60366.2"/>
    </source>
</evidence>
<proteinExistence type="predicted"/>
<dbReference type="STRING" id="326424.FRAAL1713"/>
<keyword evidence="2" id="KW-1185">Reference proteome</keyword>